<gene>
    <name evidence="4" type="ORF">WFA24289_01252</name>
</gene>
<evidence type="ECO:0000256" key="1">
    <source>
        <dbReference type="SAM" id="MobiDB-lite"/>
    </source>
</evidence>
<accession>A0ABM8Z6W8</accession>
<reference evidence="4 5" key="1">
    <citation type="submission" date="2021-11" db="EMBL/GenBank/DDBJ databases">
        <authorList>
            <person name="Depoorter E."/>
        </authorList>
    </citation>
    <scope>NUCLEOTIDE SEQUENCE [LARGE SCALE GENOMIC DNA]</scope>
    <source>
        <strain evidence="4 5">LMG 24289</strain>
    </source>
</reference>
<dbReference type="Pfam" id="PF19804">
    <property type="entry name" value="DUF6287"/>
    <property type="match status" value="2"/>
</dbReference>
<dbReference type="RefSeq" id="WP_230096974.1">
    <property type="nucleotide sequence ID" value="NZ_CAKKNS010000005.1"/>
</dbReference>
<feature type="signal peptide" evidence="2">
    <location>
        <begin position="1"/>
        <end position="25"/>
    </location>
</feature>
<feature type="domain" description="DUF6287" evidence="3">
    <location>
        <begin position="223"/>
        <end position="254"/>
    </location>
</feature>
<feature type="region of interest" description="Disordered" evidence="1">
    <location>
        <begin position="26"/>
        <end position="70"/>
    </location>
</feature>
<feature type="compositionally biased region" description="Low complexity" evidence="1">
    <location>
        <begin position="26"/>
        <end position="58"/>
    </location>
</feature>
<evidence type="ECO:0000313" key="5">
    <source>
        <dbReference type="Proteomes" id="UP000789707"/>
    </source>
</evidence>
<keyword evidence="5" id="KW-1185">Reference proteome</keyword>
<dbReference type="Proteomes" id="UP000789707">
    <property type="component" value="Unassembled WGS sequence"/>
</dbReference>
<name>A0ABM8Z6W8_9LACO</name>
<organism evidence="4 5">
    <name type="scientific">Periweissella fabaria</name>
    <dbReference type="NCBI Taxonomy" id="546157"/>
    <lineage>
        <taxon>Bacteria</taxon>
        <taxon>Bacillati</taxon>
        <taxon>Bacillota</taxon>
        <taxon>Bacilli</taxon>
        <taxon>Lactobacillales</taxon>
        <taxon>Lactobacillaceae</taxon>
        <taxon>Periweissella</taxon>
    </lineage>
</organism>
<protein>
    <recommendedName>
        <fullName evidence="3">DUF6287 domain-containing protein</fullName>
    </recommendedName>
</protein>
<dbReference type="EMBL" id="CAKKNS010000005">
    <property type="protein sequence ID" value="CAH0416935.1"/>
    <property type="molecule type" value="Genomic_DNA"/>
</dbReference>
<dbReference type="PROSITE" id="PS51257">
    <property type="entry name" value="PROKAR_LIPOPROTEIN"/>
    <property type="match status" value="1"/>
</dbReference>
<keyword evidence="2" id="KW-0732">Signal</keyword>
<dbReference type="InterPro" id="IPR046254">
    <property type="entry name" value="DUF6287"/>
</dbReference>
<evidence type="ECO:0000259" key="3">
    <source>
        <dbReference type="Pfam" id="PF19804"/>
    </source>
</evidence>
<comment type="caution">
    <text evidence="4">The sequence shown here is derived from an EMBL/GenBank/DDBJ whole genome shotgun (WGS) entry which is preliminary data.</text>
</comment>
<feature type="domain" description="DUF6287" evidence="3">
    <location>
        <begin position="73"/>
        <end position="104"/>
    </location>
</feature>
<proteinExistence type="predicted"/>
<feature type="chain" id="PRO_5045508985" description="DUF6287 domain-containing protein" evidence="2">
    <location>
        <begin position="26"/>
        <end position="352"/>
    </location>
</feature>
<sequence>MKHKTQKMLGMIVATVAVMSLSACGAQNQQATSSSKQSSSSQSSSSSAKGSASHEVSSQKQSEQKKVTASPVANLDQIKQGNFSSLQGQWQLVASSVNHEDGNGQQAYERGDSSMKLYVNQNTISDGSVVLQGKTIASDTANQPAAYKDDGKTLNVSFSNQDAVAINHNIIFIPRGVDSGVKIDGKSIGTKQNLIQIWQSGPSHYSVYAQTSTDSQAAVPTKLNVRDIKMNNFSSLVGTWKNSTNGKAITVTNQIQVKPANSHYDGLMGAITDGPKDSDGDPEIIRGGNIQDGWMVAAIGNFANLPGAFDPIAIVPAGVKMAADDNSDSTKDRLIVNAGQDGYAKAAYYRVK</sequence>
<evidence type="ECO:0000313" key="4">
    <source>
        <dbReference type="EMBL" id="CAH0416935.1"/>
    </source>
</evidence>
<evidence type="ECO:0000256" key="2">
    <source>
        <dbReference type="SAM" id="SignalP"/>
    </source>
</evidence>